<evidence type="ECO:0000313" key="4">
    <source>
        <dbReference type="EMBL" id="TFK47162.1"/>
    </source>
</evidence>
<keyword evidence="2" id="KW-0472">Membrane</keyword>
<feature type="chain" id="PRO_5023124188" description="Mid2 domain-containing protein" evidence="3">
    <location>
        <begin position="28"/>
        <end position="218"/>
    </location>
</feature>
<evidence type="ECO:0000256" key="1">
    <source>
        <dbReference type="SAM" id="MobiDB-lite"/>
    </source>
</evidence>
<accession>A0A5C3MP67</accession>
<protein>
    <recommendedName>
        <fullName evidence="6">Mid2 domain-containing protein</fullName>
    </recommendedName>
</protein>
<dbReference type="OrthoDB" id="3264268at2759"/>
<keyword evidence="2" id="KW-1133">Transmembrane helix</keyword>
<feature type="signal peptide" evidence="3">
    <location>
        <begin position="1"/>
        <end position="27"/>
    </location>
</feature>
<dbReference type="AlphaFoldDB" id="A0A5C3MP67"/>
<evidence type="ECO:0000256" key="2">
    <source>
        <dbReference type="SAM" id="Phobius"/>
    </source>
</evidence>
<keyword evidence="2" id="KW-0812">Transmembrane</keyword>
<proteinExistence type="predicted"/>
<dbReference type="EMBL" id="ML213525">
    <property type="protein sequence ID" value="TFK47162.1"/>
    <property type="molecule type" value="Genomic_DNA"/>
</dbReference>
<keyword evidence="3" id="KW-0732">Signal</keyword>
<keyword evidence="5" id="KW-1185">Reference proteome</keyword>
<feature type="transmembrane region" description="Helical" evidence="2">
    <location>
        <begin position="83"/>
        <end position="109"/>
    </location>
</feature>
<evidence type="ECO:0000256" key="3">
    <source>
        <dbReference type="SAM" id="SignalP"/>
    </source>
</evidence>
<sequence length="218" mass="23244">MHRHLHSAGRYFLVLCLLAALPRELVSLAIARAAPLNNALESQLGQPQSPTIGVDCLPSLGTSDMVSPDADTPAMEGPSGRKVATFAGALGGTFAMLSLASFVVSALVYMRKRRDRRKAEGTGRNGHPRPEDAEDDDIDGMSTRPVPTAEVTLRTFHPFDTRLPSLEPVPARPPPYTPAVTIGHTNGIAQESPPTFAEAISSPIPPLLANLRRSAARI</sequence>
<gene>
    <name evidence="4" type="ORF">OE88DRAFT_822692</name>
</gene>
<reference evidence="4 5" key="1">
    <citation type="journal article" date="2019" name="Nat. Ecol. Evol.">
        <title>Megaphylogeny resolves global patterns of mushroom evolution.</title>
        <authorList>
            <person name="Varga T."/>
            <person name="Krizsan K."/>
            <person name="Foldi C."/>
            <person name="Dima B."/>
            <person name="Sanchez-Garcia M."/>
            <person name="Sanchez-Ramirez S."/>
            <person name="Szollosi G.J."/>
            <person name="Szarkandi J.G."/>
            <person name="Papp V."/>
            <person name="Albert L."/>
            <person name="Andreopoulos W."/>
            <person name="Angelini C."/>
            <person name="Antonin V."/>
            <person name="Barry K.W."/>
            <person name="Bougher N.L."/>
            <person name="Buchanan P."/>
            <person name="Buyck B."/>
            <person name="Bense V."/>
            <person name="Catcheside P."/>
            <person name="Chovatia M."/>
            <person name="Cooper J."/>
            <person name="Damon W."/>
            <person name="Desjardin D."/>
            <person name="Finy P."/>
            <person name="Geml J."/>
            <person name="Haridas S."/>
            <person name="Hughes K."/>
            <person name="Justo A."/>
            <person name="Karasinski D."/>
            <person name="Kautmanova I."/>
            <person name="Kiss B."/>
            <person name="Kocsube S."/>
            <person name="Kotiranta H."/>
            <person name="LaButti K.M."/>
            <person name="Lechner B.E."/>
            <person name="Liimatainen K."/>
            <person name="Lipzen A."/>
            <person name="Lukacs Z."/>
            <person name="Mihaltcheva S."/>
            <person name="Morgado L.N."/>
            <person name="Niskanen T."/>
            <person name="Noordeloos M.E."/>
            <person name="Ohm R.A."/>
            <person name="Ortiz-Santana B."/>
            <person name="Ovrebo C."/>
            <person name="Racz N."/>
            <person name="Riley R."/>
            <person name="Savchenko A."/>
            <person name="Shiryaev A."/>
            <person name="Soop K."/>
            <person name="Spirin V."/>
            <person name="Szebenyi C."/>
            <person name="Tomsovsky M."/>
            <person name="Tulloss R.E."/>
            <person name="Uehling J."/>
            <person name="Grigoriev I.V."/>
            <person name="Vagvolgyi C."/>
            <person name="Papp T."/>
            <person name="Martin F.M."/>
            <person name="Miettinen O."/>
            <person name="Hibbett D.S."/>
            <person name="Nagy L.G."/>
        </authorList>
    </citation>
    <scope>NUCLEOTIDE SEQUENCE [LARGE SCALE GENOMIC DNA]</scope>
    <source>
        <strain evidence="4 5">OMC1185</strain>
    </source>
</reference>
<organism evidence="4 5">
    <name type="scientific">Heliocybe sulcata</name>
    <dbReference type="NCBI Taxonomy" id="5364"/>
    <lineage>
        <taxon>Eukaryota</taxon>
        <taxon>Fungi</taxon>
        <taxon>Dikarya</taxon>
        <taxon>Basidiomycota</taxon>
        <taxon>Agaricomycotina</taxon>
        <taxon>Agaricomycetes</taxon>
        <taxon>Gloeophyllales</taxon>
        <taxon>Gloeophyllaceae</taxon>
        <taxon>Heliocybe</taxon>
    </lineage>
</organism>
<dbReference type="Proteomes" id="UP000305948">
    <property type="component" value="Unassembled WGS sequence"/>
</dbReference>
<evidence type="ECO:0008006" key="6">
    <source>
        <dbReference type="Google" id="ProtNLM"/>
    </source>
</evidence>
<feature type="region of interest" description="Disordered" evidence="1">
    <location>
        <begin position="114"/>
        <end position="144"/>
    </location>
</feature>
<name>A0A5C3MP67_9AGAM</name>
<evidence type="ECO:0000313" key="5">
    <source>
        <dbReference type="Proteomes" id="UP000305948"/>
    </source>
</evidence>